<feature type="compositionally biased region" description="Low complexity" evidence="1">
    <location>
        <begin position="288"/>
        <end position="309"/>
    </location>
</feature>
<dbReference type="GO" id="GO:0016197">
    <property type="term" value="P:endosomal transport"/>
    <property type="evidence" value="ECO:0007669"/>
    <property type="project" value="TreeGrafter"/>
</dbReference>
<protein>
    <recommendedName>
        <fullName evidence="2">EH domain-containing protein</fullName>
    </recommendedName>
</protein>
<keyword evidence="4" id="KW-1185">Reference proteome</keyword>
<dbReference type="Pfam" id="PF12763">
    <property type="entry name" value="EH"/>
    <property type="match status" value="1"/>
</dbReference>
<dbReference type="PANTHER" id="PTHR11216">
    <property type="entry name" value="EH DOMAIN"/>
    <property type="match status" value="1"/>
</dbReference>
<evidence type="ECO:0000313" key="3">
    <source>
        <dbReference type="EMBL" id="RJE19941.1"/>
    </source>
</evidence>
<dbReference type="GO" id="GO:0006897">
    <property type="term" value="P:endocytosis"/>
    <property type="evidence" value="ECO:0007669"/>
    <property type="project" value="TreeGrafter"/>
</dbReference>
<gene>
    <name evidence="3" type="ORF">PHISCL_07722</name>
</gene>
<sequence>METATVVDRIGRYGSSAIPNPDSDSPAPEVGSVKDKIGIFGTKSLPTRPKDISDKAPRDILPPTLRTSHQEAYLPTIEKLSSSSQERISTNVDIDERKIQDVAQSRSDGAKDTLDASMLRHITKSEDENPIQNASQNDEQPQPKKSKPPPIPRKPVKLTHAKPPDSSVSATEHSVKPTEPQSNTSPKSELPGVIGRSRSPRPYNYNSKQSPDRHFRDDSSEATPSSKEFKPKLPPRTGTSSSEQSVSPHPSLTSFSDDPKPALPPRRKTPSISRKPTRSQGIYLADNESPSSSTQSVASSSSRSLNGSYPRLVNDPTVMGERRPLHTVGSSPLTAGQTSTAKKVPPPPPRQRRTGLQSVPREEADRSFIRTQSINSPQTSLSSSSSDVLSQKYRQETTPIPSIPRKVRGNDQTNSKPIITEEEEKRYESVWVANKGLFIPGPNEPFFEMYPPGASEMVLNLVTRDIWSRSRLPNEVLGQVWDLVDRQNIRLLTREEFIVGMWLIDQILKGNRLPPKVPDSVWSSLDRSHKPDASLV</sequence>
<dbReference type="InterPro" id="IPR011992">
    <property type="entry name" value="EF-hand-dom_pair"/>
</dbReference>
<organism evidence="3 4">
    <name type="scientific">Aspergillus sclerotialis</name>
    <dbReference type="NCBI Taxonomy" id="2070753"/>
    <lineage>
        <taxon>Eukaryota</taxon>
        <taxon>Fungi</taxon>
        <taxon>Dikarya</taxon>
        <taxon>Ascomycota</taxon>
        <taxon>Pezizomycotina</taxon>
        <taxon>Eurotiomycetes</taxon>
        <taxon>Eurotiomycetidae</taxon>
        <taxon>Eurotiales</taxon>
        <taxon>Aspergillaceae</taxon>
        <taxon>Aspergillus</taxon>
        <taxon>Aspergillus subgen. Polypaecilum</taxon>
    </lineage>
</organism>
<feature type="compositionally biased region" description="Basic and acidic residues" evidence="1">
    <location>
        <begin position="210"/>
        <end position="219"/>
    </location>
</feature>
<dbReference type="CDD" id="cd00052">
    <property type="entry name" value="EH"/>
    <property type="match status" value="1"/>
</dbReference>
<feature type="compositionally biased region" description="Basic and acidic residues" evidence="1">
    <location>
        <begin position="48"/>
        <end position="58"/>
    </location>
</feature>
<dbReference type="PROSITE" id="PS50031">
    <property type="entry name" value="EH"/>
    <property type="match status" value="1"/>
</dbReference>
<feature type="region of interest" description="Disordered" evidence="1">
    <location>
        <begin position="1"/>
        <end position="416"/>
    </location>
</feature>
<feature type="compositionally biased region" description="Low complexity" evidence="1">
    <location>
        <begin position="240"/>
        <end position="251"/>
    </location>
</feature>
<feature type="compositionally biased region" description="Polar residues" evidence="1">
    <location>
        <begin position="79"/>
        <end position="92"/>
    </location>
</feature>
<evidence type="ECO:0000256" key="1">
    <source>
        <dbReference type="SAM" id="MobiDB-lite"/>
    </source>
</evidence>
<dbReference type="SMART" id="SM00027">
    <property type="entry name" value="EH"/>
    <property type="match status" value="1"/>
</dbReference>
<reference evidence="4" key="1">
    <citation type="submission" date="2017-02" db="EMBL/GenBank/DDBJ databases">
        <authorList>
            <person name="Tafer H."/>
            <person name="Lopandic K."/>
        </authorList>
    </citation>
    <scope>NUCLEOTIDE SEQUENCE [LARGE SCALE GENOMIC DNA]</scope>
    <source>
        <strain evidence="4">CBS 366.77</strain>
    </source>
</reference>
<evidence type="ECO:0000259" key="2">
    <source>
        <dbReference type="PROSITE" id="PS50031"/>
    </source>
</evidence>
<feature type="domain" description="EH" evidence="2">
    <location>
        <begin position="444"/>
        <end position="528"/>
    </location>
</feature>
<dbReference type="STRING" id="2070753.A0A3A2ZSB4"/>
<dbReference type="GO" id="GO:0005737">
    <property type="term" value="C:cytoplasm"/>
    <property type="evidence" value="ECO:0007669"/>
    <property type="project" value="TreeGrafter"/>
</dbReference>
<feature type="compositionally biased region" description="Low complexity" evidence="1">
    <location>
        <begin position="373"/>
        <end position="390"/>
    </location>
</feature>
<dbReference type="InterPro" id="IPR000261">
    <property type="entry name" value="EH_dom"/>
</dbReference>
<dbReference type="Proteomes" id="UP000266188">
    <property type="component" value="Unassembled WGS sequence"/>
</dbReference>
<dbReference type="OrthoDB" id="10045710at2759"/>
<accession>A0A3A2ZSB4</accession>
<feature type="compositionally biased region" description="Polar residues" evidence="1">
    <location>
        <begin position="328"/>
        <end position="341"/>
    </location>
</feature>
<dbReference type="SUPFAM" id="SSF47473">
    <property type="entry name" value="EF-hand"/>
    <property type="match status" value="1"/>
</dbReference>
<dbReference type="AlphaFoldDB" id="A0A3A2ZSB4"/>
<comment type="caution">
    <text evidence="3">The sequence shown here is derived from an EMBL/GenBank/DDBJ whole genome shotgun (WGS) entry which is preliminary data.</text>
</comment>
<dbReference type="Gene3D" id="1.10.238.10">
    <property type="entry name" value="EF-hand"/>
    <property type="match status" value="1"/>
</dbReference>
<feature type="compositionally biased region" description="Polar residues" evidence="1">
    <location>
        <begin position="130"/>
        <end position="140"/>
    </location>
</feature>
<evidence type="ECO:0000313" key="4">
    <source>
        <dbReference type="Proteomes" id="UP000266188"/>
    </source>
</evidence>
<name>A0A3A2ZSB4_9EURO</name>
<feature type="compositionally biased region" description="Polar residues" evidence="1">
    <location>
        <begin position="270"/>
        <end position="280"/>
    </location>
</feature>
<dbReference type="EMBL" id="MVGC01000355">
    <property type="protein sequence ID" value="RJE19941.1"/>
    <property type="molecule type" value="Genomic_DNA"/>
</dbReference>
<proteinExistence type="predicted"/>
<dbReference type="GO" id="GO:0005886">
    <property type="term" value="C:plasma membrane"/>
    <property type="evidence" value="ECO:0007669"/>
    <property type="project" value="TreeGrafter"/>
</dbReference>